<dbReference type="PRINTS" id="PR00364">
    <property type="entry name" value="DISEASERSIST"/>
</dbReference>
<protein>
    <submittedName>
        <fullName evidence="3">LuxR C-terminal-related transcriptional regulator</fullName>
    </submittedName>
</protein>
<dbReference type="InterPro" id="IPR058852">
    <property type="entry name" value="HTH_77"/>
</dbReference>
<dbReference type="InterPro" id="IPR019734">
    <property type="entry name" value="TPR_rpt"/>
</dbReference>
<dbReference type="SMART" id="SM00421">
    <property type="entry name" value="HTH_LUXR"/>
    <property type="match status" value="1"/>
</dbReference>
<dbReference type="Pfam" id="PF17874">
    <property type="entry name" value="TPR_MalT"/>
    <property type="match status" value="1"/>
</dbReference>
<evidence type="ECO:0000313" key="4">
    <source>
        <dbReference type="Proteomes" id="UP000774570"/>
    </source>
</evidence>
<dbReference type="PROSITE" id="PS50043">
    <property type="entry name" value="HTH_LUXR_2"/>
    <property type="match status" value="1"/>
</dbReference>
<dbReference type="PANTHER" id="PTHR47691:SF3">
    <property type="entry name" value="HTH-TYPE TRANSCRIPTIONAL REGULATOR RV0890C-RELATED"/>
    <property type="match status" value="1"/>
</dbReference>
<dbReference type="PROSITE" id="PS00622">
    <property type="entry name" value="HTH_LUXR_1"/>
    <property type="match status" value="1"/>
</dbReference>
<dbReference type="SMART" id="SM00028">
    <property type="entry name" value="TPR"/>
    <property type="match status" value="3"/>
</dbReference>
<keyword evidence="4" id="KW-1185">Reference proteome</keyword>
<dbReference type="PRINTS" id="PR00038">
    <property type="entry name" value="HTHLUXR"/>
</dbReference>
<dbReference type="InterPro" id="IPR011990">
    <property type="entry name" value="TPR-like_helical_dom_sf"/>
</dbReference>
<dbReference type="CDD" id="cd06170">
    <property type="entry name" value="LuxR_C_like"/>
    <property type="match status" value="1"/>
</dbReference>
<dbReference type="Pfam" id="PF25872">
    <property type="entry name" value="HTH_77"/>
    <property type="match status" value="1"/>
</dbReference>
<dbReference type="Pfam" id="PF00196">
    <property type="entry name" value="GerE"/>
    <property type="match status" value="1"/>
</dbReference>
<dbReference type="EMBL" id="JAIBOA010000004">
    <property type="protein sequence ID" value="MBW8482546.1"/>
    <property type="molecule type" value="Genomic_DNA"/>
</dbReference>
<dbReference type="InterPro" id="IPR041617">
    <property type="entry name" value="TPR_MalT"/>
</dbReference>
<dbReference type="InterPro" id="IPR036388">
    <property type="entry name" value="WH-like_DNA-bd_sf"/>
</dbReference>
<accession>A0ABS7FQF9</accession>
<dbReference type="SUPFAM" id="SSF48452">
    <property type="entry name" value="TPR-like"/>
    <property type="match status" value="1"/>
</dbReference>
<comment type="caution">
    <text evidence="3">The sequence shown here is derived from an EMBL/GenBank/DDBJ whole genome shotgun (WGS) entry which is preliminary data.</text>
</comment>
<dbReference type="Gene3D" id="3.40.50.300">
    <property type="entry name" value="P-loop containing nucleotide triphosphate hydrolases"/>
    <property type="match status" value="1"/>
</dbReference>
<reference evidence="3 4" key="1">
    <citation type="submission" date="2021-07" db="EMBL/GenBank/DDBJ databases">
        <title>Actinomadura sp. PM05-2 isolated from lichen.</title>
        <authorList>
            <person name="Somphong A."/>
            <person name="Phongsopitanun W."/>
            <person name="Tanasupawat S."/>
            <person name="Peongsungnone V."/>
        </authorList>
    </citation>
    <scope>NUCLEOTIDE SEQUENCE [LARGE SCALE GENOMIC DNA]</scope>
    <source>
        <strain evidence="3 4">PM05-2</strain>
    </source>
</reference>
<dbReference type="InterPro" id="IPR000792">
    <property type="entry name" value="Tscrpt_reg_LuxR_C"/>
</dbReference>
<evidence type="ECO:0000259" key="2">
    <source>
        <dbReference type="PROSITE" id="PS50043"/>
    </source>
</evidence>
<feature type="domain" description="HTH luxR-type" evidence="2">
    <location>
        <begin position="755"/>
        <end position="820"/>
    </location>
</feature>
<feature type="compositionally biased region" description="Low complexity" evidence="1">
    <location>
        <begin position="735"/>
        <end position="747"/>
    </location>
</feature>
<dbReference type="InterPro" id="IPR027417">
    <property type="entry name" value="P-loop_NTPase"/>
</dbReference>
<organism evidence="3 4">
    <name type="scientific">Actinomadura parmotrematis</name>
    <dbReference type="NCBI Taxonomy" id="2864039"/>
    <lineage>
        <taxon>Bacteria</taxon>
        <taxon>Bacillati</taxon>
        <taxon>Actinomycetota</taxon>
        <taxon>Actinomycetes</taxon>
        <taxon>Streptosporangiales</taxon>
        <taxon>Thermomonosporaceae</taxon>
        <taxon>Actinomadura</taxon>
    </lineage>
</organism>
<sequence length="826" mass="87216">MTPLKTPATPADLPVETDTFIGRDRDVADLCGLLETLRAVTLTGPGGIGKTRLAVRVARTLAGRGAGPVWFVELADVRTDASPDPVGRRVAAALQITEEEGRSAADSVADALGARPALLVLDNCEHLVEGCASLAAVLLARCPGLRLLATSREPLRMAGETVWRVPPLDPADAVRLFVERARAVRPDFAATGAVAEVSRALDGLPLALELAAARVRVLSVEQIAERLEDRFKLLSAGDRDRTAPLRQRTLRAAIDWSHDLLSAPERVLLRRLAVFAGWTLGQAEQVCADDGPFLTGLAGHDLLDLLTALVDKSLVVVGEEVAGETRFRLLESIRQYAAEQLAEAGEETEVRDRHRDAVLEGVERDGEIALAEIPADWAGRVALFRRYDVELGNVRAALAWTAEHGGAEEGLRICTGLRTYWITRGRVAEWTAWTDRFLAAGDQPAYVLGPALAGRAQLAVGARDFAQAAAFAERALEPCGKAGDDFMTAIALVTLAEAHTHAGRLAEAAARLDEADAVGAAEGQEWNRAYARIARGYLRIREGRLREAGELLETGLAGMREIGQLWGAAHALIGLARLAALRGDHAAARACYAEALPVLGDIGARPESARALSGLGRVALAEGDLPAARRALAESLELSRATGIRLDVARCLEAFAALLSAEGDARGAVLLAGAAGGLRDATGRAARPAGGARMEAVLQPLRRALGEPLVARLWAQGRVLSSDAAAELALRDPGDAASPPGDAAPAGTVPAPREPAAPPSTLTAREREIARLVARGLSNRAIADELVISPATVARHVTNILTKLGFGSRAQVAAWSVDHLPPDPHP</sequence>
<dbReference type="Gene3D" id="1.25.40.10">
    <property type="entry name" value="Tetratricopeptide repeat domain"/>
    <property type="match status" value="1"/>
</dbReference>
<dbReference type="SUPFAM" id="SSF52540">
    <property type="entry name" value="P-loop containing nucleoside triphosphate hydrolases"/>
    <property type="match status" value="1"/>
</dbReference>
<evidence type="ECO:0000256" key="1">
    <source>
        <dbReference type="SAM" id="MobiDB-lite"/>
    </source>
</evidence>
<dbReference type="Gene3D" id="1.10.10.10">
    <property type="entry name" value="Winged helix-like DNA-binding domain superfamily/Winged helix DNA-binding domain"/>
    <property type="match status" value="1"/>
</dbReference>
<dbReference type="SUPFAM" id="SSF46894">
    <property type="entry name" value="C-terminal effector domain of the bipartite response regulators"/>
    <property type="match status" value="1"/>
</dbReference>
<gene>
    <name evidence="3" type="ORF">K1Y72_09235</name>
</gene>
<dbReference type="RefSeq" id="WP_220165112.1">
    <property type="nucleotide sequence ID" value="NZ_JAIBOA010000004.1"/>
</dbReference>
<evidence type="ECO:0000313" key="3">
    <source>
        <dbReference type="EMBL" id="MBW8482546.1"/>
    </source>
</evidence>
<name>A0ABS7FQF9_9ACTN</name>
<dbReference type="InterPro" id="IPR016032">
    <property type="entry name" value="Sig_transdc_resp-reg_C-effctor"/>
</dbReference>
<dbReference type="PANTHER" id="PTHR47691">
    <property type="entry name" value="REGULATOR-RELATED"/>
    <property type="match status" value="1"/>
</dbReference>
<feature type="region of interest" description="Disordered" evidence="1">
    <location>
        <begin position="731"/>
        <end position="764"/>
    </location>
</feature>
<dbReference type="Proteomes" id="UP000774570">
    <property type="component" value="Unassembled WGS sequence"/>
</dbReference>
<proteinExistence type="predicted"/>